<protein>
    <submittedName>
        <fullName evidence="1">PD-(D/E)XK motif protein</fullName>
    </submittedName>
</protein>
<dbReference type="RefSeq" id="WP_220305051.1">
    <property type="nucleotide sequence ID" value="NZ_CP080590.1"/>
</dbReference>
<organism evidence="1 2">
    <name type="scientific">Devosia salina</name>
    <dbReference type="NCBI Taxonomy" id="2860336"/>
    <lineage>
        <taxon>Bacteria</taxon>
        <taxon>Pseudomonadati</taxon>
        <taxon>Pseudomonadota</taxon>
        <taxon>Alphaproteobacteria</taxon>
        <taxon>Hyphomicrobiales</taxon>
        <taxon>Devosiaceae</taxon>
        <taxon>Devosia</taxon>
    </lineage>
</organism>
<name>A0ABX8WES1_9HYPH</name>
<dbReference type="Proteomes" id="UP000825799">
    <property type="component" value="Chromosome"/>
</dbReference>
<gene>
    <name evidence="1" type="ORF">K1X15_18550</name>
</gene>
<evidence type="ECO:0000313" key="2">
    <source>
        <dbReference type="Proteomes" id="UP000825799"/>
    </source>
</evidence>
<dbReference type="Pfam" id="PF14390">
    <property type="entry name" value="DUF4420"/>
    <property type="match status" value="1"/>
</dbReference>
<reference evidence="1 2" key="1">
    <citation type="submission" date="2021-08" db="EMBL/GenBank/DDBJ databases">
        <title>Devosia salina sp. nov., isolated from the South China Sea sediment.</title>
        <authorList>
            <person name="Zhou Z."/>
        </authorList>
    </citation>
    <scope>NUCLEOTIDE SEQUENCE [LARGE SCALE GENOMIC DNA]</scope>
    <source>
        <strain evidence="1 2">SCS-3</strain>
    </source>
</reference>
<dbReference type="EMBL" id="CP080590">
    <property type="protein sequence ID" value="QYO76564.1"/>
    <property type="molecule type" value="Genomic_DNA"/>
</dbReference>
<dbReference type="InterPro" id="IPR025534">
    <property type="entry name" value="DUF4420"/>
</dbReference>
<proteinExistence type="predicted"/>
<keyword evidence="2" id="KW-1185">Reference proteome</keyword>
<sequence>MAPLSEHQQLESAWRSLRSNDTSEGWRTIAIGKGRFRAGIRYPENEEVLLAGFSIRPPGQSDLPQARGFSVSRVGDDAAGDALVWIGIARTPAASMEMFTIMAADLLESDASIGDVSELRAYHSFVSRIRSWQQFMERPRDRKLSESEEIGLFGELKVVQRLIRSGRPASEVLRMWKGPANGLRDFSLGTVALEVKSTISPNGFPARIASLEQLDDADDRTIYLLAQRFALDASGQSLPELIEEVRQDLGEGDELSFGRSLLMVGYEGAFADEYVRRFIDADVRAYRMDEHFPRLARSAVPLAIKSAKYDLDLDLVGDPTAELDEIYLALGGPLPL</sequence>
<evidence type="ECO:0000313" key="1">
    <source>
        <dbReference type="EMBL" id="QYO76564.1"/>
    </source>
</evidence>
<accession>A0ABX8WES1</accession>